<dbReference type="EMBL" id="BBVC01000067">
    <property type="protein sequence ID" value="GAO98572.1"/>
    <property type="molecule type" value="Genomic_DNA"/>
</dbReference>
<dbReference type="NCBIfam" id="TIGR04306">
    <property type="entry name" value="salvage_TenA"/>
    <property type="match status" value="1"/>
</dbReference>
<dbReference type="STRING" id="1629334.Cva_01235"/>
<protein>
    <recommendedName>
        <fullName evidence="1">Aminopyrimidine aminohydrolase</fullName>
        <ecNumber evidence="1">3.5.99.2</ecNumber>
    </recommendedName>
</protein>
<dbReference type="GO" id="GO:0009228">
    <property type="term" value="P:thiamine biosynthetic process"/>
    <property type="evidence" value="ECO:0007669"/>
    <property type="project" value="UniProtKB-KW"/>
</dbReference>
<evidence type="ECO:0000259" key="2">
    <source>
        <dbReference type="Pfam" id="PF03070"/>
    </source>
</evidence>
<dbReference type="GO" id="GO:0005829">
    <property type="term" value="C:cytosol"/>
    <property type="evidence" value="ECO:0007669"/>
    <property type="project" value="TreeGrafter"/>
</dbReference>
<comment type="catalytic activity">
    <reaction evidence="1">
        <text>4-amino-5-aminomethyl-2-methylpyrimidine + H2O = 4-amino-5-hydroxymethyl-2-methylpyrimidine + NH4(+)</text>
        <dbReference type="Rhea" id="RHEA:31799"/>
        <dbReference type="ChEBI" id="CHEBI:15377"/>
        <dbReference type="ChEBI" id="CHEBI:16892"/>
        <dbReference type="ChEBI" id="CHEBI:28938"/>
        <dbReference type="ChEBI" id="CHEBI:63416"/>
        <dbReference type="EC" id="3.5.99.2"/>
    </reaction>
</comment>
<proteinExistence type="inferred from homology"/>
<dbReference type="PANTHER" id="PTHR43198">
    <property type="entry name" value="BIFUNCTIONAL TH2 PROTEIN"/>
    <property type="match status" value="1"/>
</dbReference>
<dbReference type="InterPro" id="IPR016084">
    <property type="entry name" value="Haem_Oase-like_multi-hlx"/>
</dbReference>
<dbReference type="GO" id="GO:0050334">
    <property type="term" value="F:thiaminase activity"/>
    <property type="evidence" value="ECO:0007669"/>
    <property type="project" value="UniProtKB-EC"/>
</dbReference>
<keyword evidence="1" id="KW-0784">Thiamine biosynthesis</keyword>
<dbReference type="SUPFAM" id="SSF48613">
    <property type="entry name" value="Heme oxygenase-like"/>
    <property type="match status" value="1"/>
</dbReference>
<dbReference type="Gene3D" id="1.20.910.10">
    <property type="entry name" value="Heme oxygenase-like"/>
    <property type="match status" value="1"/>
</dbReference>
<comment type="caution">
    <text evidence="3">The sequence shown here is derived from an EMBL/GenBank/DDBJ whole genome shotgun (WGS) entry which is preliminary data.</text>
</comment>
<reference evidence="3 4" key="1">
    <citation type="submission" date="2015-03" db="EMBL/GenBank/DDBJ databases">
        <title>Caedibacter varicaedens, whole genome shotgun sequence.</title>
        <authorList>
            <person name="Suzuki H."/>
            <person name="Dapper A.L."/>
            <person name="Gibson A.K."/>
            <person name="Jackson C."/>
            <person name="Lee H."/>
            <person name="Pejaver V.R."/>
            <person name="Doak T."/>
            <person name="Lynch M."/>
        </authorList>
    </citation>
    <scope>NUCLEOTIDE SEQUENCE [LARGE SCALE GENOMIC DNA]</scope>
</reference>
<keyword evidence="1" id="KW-0378">Hydrolase</keyword>
<comment type="function">
    <text evidence="1">Catalyzes an amino-pyrimidine hydrolysis reaction at the C5' of the pyrimidine moiety of thiamine compounds, a reaction that is part of a thiamine salvage pathway.</text>
</comment>
<evidence type="ECO:0000256" key="1">
    <source>
        <dbReference type="RuleBase" id="RU363093"/>
    </source>
</evidence>
<dbReference type="AlphaFoldDB" id="A0A0K8MDM7"/>
<accession>A0A0K8MDM7</accession>
<evidence type="ECO:0000313" key="4">
    <source>
        <dbReference type="Proteomes" id="UP000036771"/>
    </source>
</evidence>
<dbReference type="Proteomes" id="UP000036771">
    <property type="component" value="Unassembled WGS sequence"/>
</dbReference>
<dbReference type="Pfam" id="PF03070">
    <property type="entry name" value="TENA_THI-4"/>
    <property type="match status" value="1"/>
</dbReference>
<dbReference type="InterPro" id="IPR004305">
    <property type="entry name" value="Thiaminase-2/PQQC"/>
</dbReference>
<comment type="similarity">
    <text evidence="1">Belongs to the TenA family.</text>
</comment>
<dbReference type="GO" id="GO:0009229">
    <property type="term" value="P:thiamine diphosphate biosynthetic process"/>
    <property type="evidence" value="ECO:0007669"/>
    <property type="project" value="UniProtKB-UniPathway"/>
</dbReference>
<feature type="domain" description="Thiaminase-2/PQQC" evidence="2">
    <location>
        <begin position="14"/>
        <end position="210"/>
    </location>
</feature>
<gene>
    <name evidence="3" type="primary">tenA</name>
    <name evidence="3" type="ORF">Cva_01235</name>
</gene>
<dbReference type="EC" id="3.5.99.2" evidence="1"/>
<comment type="catalytic activity">
    <reaction evidence="1">
        <text>thiamine + H2O = 5-(2-hydroxyethyl)-4-methylthiazole + 4-amino-5-hydroxymethyl-2-methylpyrimidine + H(+)</text>
        <dbReference type="Rhea" id="RHEA:17509"/>
        <dbReference type="ChEBI" id="CHEBI:15377"/>
        <dbReference type="ChEBI" id="CHEBI:15378"/>
        <dbReference type="ChEBI" id="CHEBI:16892"/>
        <dbReference type="ChEBI" id="CHEBI:17957"/>
        <dbReference type="ChEBI" id="CHEBI:18385"/>
        <dbReference type="EC" id="3.5.99.2"/>
    </reaction>
</comment>
<dbReference type="PANTHER" id="PTHR43198:SF2">
    <property type="entry name" value="SI:CH1073-67J19.1-RELATED"/>
    <property type="match status" value="1"/>
</dbReference>
<comment type="pathway">
    <text evidence="1">Cofactor biosynthesis; thiamine diphosphate biosynthesis.</text>
</comment>
<evidence type="ECO:0000313" key="3">
    <source>
        <dbReference type="EMBL" id="GAO98572.1"/>
    </source>
</evidence>
<dbReference type="CDD" id="cd19365">
    <property type="entry name" value="TenA_C-like"/>
    <property type="match status" value="1"/>
</dbReference>
<dbReference type="UniPathway" id="UPA00060"/>
<dbReference type="InterPro" id="IPR050967">
    <property type="entry name" value="Thiamine_Salvage_TenA"/>
</dbReference>
<sequence>MKLSTRAWTLSEDVYNAIIQHPFNQELMKGKLSQDKFSFYIEQDILYLQDFARCHGIIASKISLEYVRTFLKYADYTFITEQEVVHQFFKKIFGFKETGLLTPATLSYTSYLLRCCVVEPVEVAVAAVLPCFWIYREVGLFIIKHSDTNNPYRRWIETYASEDFGKSVEEAINIFDDLALNASPHIKQKMLDAFYKSVCLEWHFWNDAYEMRAFDSMRFSYLTTASEKYTSTLSTISHPNSEVLFLERKDNK</sequence>
<organism evidence="3 4">
    <name type="scientific">Caedimonas varicaedens</name>
    <dbReference type="NCBI Taxonomy" id="1629334"/>
    <lineage>
        <taxon>Bacteria</taxon>
        <taxon>Pseudomonadati</taxon>
        <taxon>Pseudomonadota</taxon>
        <taxon>Alphaproteobacteria</taxon>
        <taxon>Holosporales</taxon>
        <taxon>Caedimonadaceae</taxon>
        <taxon>Caedimonas</taxon>
    </lineage>
</organism>
<keyword evidence="4" id="KW-1185">Reference proteome</keyword>
<name>A0A0K8MDM7_9PROT</name>
<dbReference type="InterPro" id="IPR027574">
    <property type="entry name" value="Thiaminase_II"/>
</dbReference>